<dbReference type="STRING" id="283909.R7VAN2"/>
<dbReference type="EnsemblMetazoa" id="CapteT196013">
    <property type="protein sequence ID" value="CapteP196013"/>
    <property type="gene ID" value="CapteG196013"/>
</dbReference>
<dbReference type="GO" id="GO:0007264">
    <property type="term" value="P:small GTPase-mediated signal transduction"/>
    <property type="evidence" value="ECO:0007669"/>
    <property type="project" value="InterPro"/>
</dbReference>
<reference evidence="4" key="3">
    <citation type="submission" date="2015-06" db="UniProtKB">
        <authorList>
            <consortium name="EnsemblMetazoa"/>
        </authorList>
    </citation>
    <scope>IDENTIFICATION</scope>
</reference>
<keyword evidence="5" id="KW-1185">Reference proteome</keyword>
<evidence type="ECO:0000256" key="2">
    <source>
        <dbReference type="ARBA" id="ARBA00023134"/>
    </source>
</evidence>
<evidence type="ECO:0000313" key="3">
    <source>
        <dbReference type="EMBL" id="ELU15903.1"/>
    </source>
</evidence>
<protein>
    <recommendedName>
        <fullName evidence="6">Small monomeric GTPase</fullName>
    </recommendedName>
</protein>
<dbReference type="OrthoDB" id="2141310at2759"/>
<accession>R7VAN2</accession>
<dbReference type="EMBL" id="AMQN01004435">
    <property type="status" value="NOT_ANNOTATED_CDS"/>
    <property type="molecule type" value="Genomic_DNA"/>
</dbReference>
<dbReference type="SMART" id="SM00173">
    <property type="entry name" value="RAS"/>
    <property type="match status" value="1"/>
</dbReference>
<dbReference type="InterPro" id="IPR027417">
    <property type="entry name" value="P-loop_NTPase"/>
</dbReference>
<sequence>MIKIVADQINCLFVGDSMVGKTSLMSVLANKRFPGKDVRPTVNATAYNMDVTVDNKPAFLQLYDTAGSEGYNREREMLYPYVDVIAIVFSEASNRASGISDSLENIAEKWVPEIRQHSSCVPFILVGNKTDLAVSSGYQSYGEDYVRKLGAVKLVKCSALKQHGLSEVLEAIVRAMREKSDGDAVATKKESKCCVS</sequence>
<dbReference type="PROSITE" id="PS51419">
    <property type="entry name" value="RAB"/>
    <property type="match status" value="1"/>
</dbReference>
<organism evidence="3">
    <name type="scientific">Capitella teleta</name>
    <name type="common">Polychaete worm</name>
    <dbReference type="NCBI Taxonomy" id="283909"/>
    <lineage>
        <taxon>Eukaryota</taxon>
        <taxon>Metazoa</taxon>
        <taxon>Spiralia</taxon>
        <taxon>Lophotrochozoa</taxon>
        <taxon>Annelida</taxon>
        <taxon>Polychaeta</taxon>
        <taxon>Sedentaria</taxon>
        <taxon>Scolecida</taxon>
        <taxon>Capitellidae</taxon>
        <taxon>Capitella</taxon>
    </lineage>
</organism>
<keyword evidence="1" id="KW-0547">Nucleotide-binding</keyword>
<dbReference type="PRINTS" id="PR00449">
    <property type="entry name" value="RASTRNSFRMNG"/>
</dbReference>
<dbReference type="NCBIfam" id="TIGR00231">
    <property type="entry name" value="small_GTP"/>
    <property type="match status" value="1"/>
</dbReference>
<evidence type="ECO:0000256" key="1">
    <source>
        <dbReference type="ARBA" id="ARBA00022741"/>
    </source>
</evidence>
<keyword evidence="2" id="KW-0342">GTP-binding</keyword>
<gene>
    <name evidence="3" type="ORF">CAPTEDRAFT_196013</name>
</gene>
<dbReference type="InterPro" id="IPR001806">
    <property type="entry name" value="Small_GTPase"/>
</dbReference>
<dbReference type="PANTHER" id="PTHR24072">
    <property type="entry name" value="RHO FAMILY GTPASE"/>
    <property type="match status" value="1"/>
</dbReference>
<dbReference type="Pfam" id="PF00071">
    <property type="entry name" value="Ras"/>
    <property type="match status" value="1"/>
</dbReference>
<dbReference type="AlphaFoldDB" id="R7VAN2"/>
<dbReference type="Proteomes" id="UP000014760">
    <property type="component" value="Unassembled WGS sequence"/>
</dbReference>
<dbReference type="SMART" id="SM00174">
    <property type="entry name" value="RHO"/>
    <property type="match status" value="1"/>
</dbReference>
<reference evidence="5" key="1">
    <citation type="submission" date="2012-12" db="EMBL/GenBank/DDBJ databases">
        <authorList>
            <person name="Hellsten U."/>
            <person name="Grimwood J."/>
            <person name="Chapman J.A."/>
            <person name="Shapiro H."/>
            <person name="Aerts A."/>
            <person name="Otillar R.P."/>
            <person name="Terry A.Y."/>
            <person name="Boore J.L."/>
            <person name="Simakov O."/>
            <person name="Marletaz F."/>
            <person name="Cho S.-J."/>
            <person name="Edsinger-Gonzales E."/>
            <person name="Havlak P."/>
            <person name="Kuo D.-H."/>
            <person name="Larsson T."/>
            <person name="Lv J."/>
            <person name="Arendt D."/>
            <person name="Savage R."/>
            <person name="Osoegawa K."/>
            <person name="de Jong P."/>
            <person name="Lindberg D.R."/>
            <person name="Seaver E.C."/>
            <person name="Weisblat D.A."/>
            <person name="Putnam N.H."/>
            <person name="Grigoriev I.V."/>
            <person name="Rokhsar D.S."/>
        </authorList>
    </citation>
    <scope>NUCLEOTIDE SEQUENCE</scope>
    <source>
        <strain evidence="5">I ESC-2004</strain>
    </source>
</reference>
<dbReference type="HOGENOM" id="CLU_041217_21_3_1"/>
<dbReference type="InterPro" id="IPR005225">
    <property type="entry name" value="Small_GTP-bd"/>
</dbReference>
<reference evidence="3 5" key="2">
    <citation type="journal article" date="2013" name="Nature">
        <title>Insights into bilaterian evolution from three spiralian genomes.</title>
        <authorList>
            <person name="Simakov O."/>
            <person name="Marletaz F."/>
            <person name="Cho S.J."/>
            <person name="Edsinger-Gonzales E."/>
            <person name="Havlak P."/>
            <person name="Hellsten U."/>
            <person name="Kuo D.H."/>
            <person name="Larsson T."/>
            <person name="Lv J."/>
            <person name="Arendt D."/>
            <person name="Savage R."/>
            <person name="Osoegawa K."/>
            <person name="de Jong P."/>
            <person name="Grimwood J."/>
            <person name="Chapman J.A."/>
            <person name="Shapiro H."/>
            <person name="Aerts A."/>
            <person name="Otillar R.P."/>
            <person name="Terry A.Y."/>
            <person name="Boore J.L."/>
            <person name="Grigoriev I.V."/>
            <person name="Lindberg D.R."/>
            <person name="Seaver E.C."/>
            <person name="Weisblat D.A."/>
            <person name="Putnam N.H."/>
            <person name="Rokhsar D.S."/>
        </authorList>
    </citation>
    <scope>NUCLEOTIDE SEQUENCE</scope>
    <source>
        <strain evidence="3 5">I ESC-2004</strain>
    </source>
</reference>
<dbReference type="GO" id="GO:0005525">
    <property type="term" value="F:GTP binding"/>
    <property type="evidence" value="ECO:0007669"/>
    <property type="project" value="UniProtKB-KW"/>
</dbReference>
<dbReference type="CDD" id="cd00157">
    <property type="entry name" value="Rho"/>
    <property type="match status" value="1"/>
</dbReference>
<evidence type="ECO:0008006" key="6">
    <source>
        <dbReference type="Google" id="ProtNLM"/>
    </source>
</evidence>
<dbReference type="SMART" id="SM00175">
    <property type="entry name" value="RAB"/>
    <property type="match status" value="1"/>
</dbReference>
<dbReference type="GO" id="GO:0003924">
    <property type="term" value="F:GTPase activity"/>
    <property type="evidence" value="ECO:0007669"/>
    <property type="project" value="InterPro"/>
</dbReference>
<dbReference type="Gene3D" id="3.40.50.300">
    <property type="entry name" value="P-loop containing nucleotide triphosphate hydrolases"/>
    <property type="match status" value="1"/>
</dbReference>
<dbReference type="PROSITE" id="PS51420">
    <property type="entry name" value="RHO"/>
    <property type="match status" value="1"/>
</dbReference>
<dbReference type="SUPFAM" id="SSF52540">
    <property type="entry name" value="P-loop containing nucleoside triphosphate hydrolases"/>
    <property type="match status" value="1"/>
</dbReference>
<evidence type="ECO:0000313" key="5">
    <source>
        <dbReference type="Proteomes" id="UP000014760"/>
    </source>
</evidence>
<dbReference type="EMBL" id="KB293500">
    <property type="protein sequence ID" value="ELU15903.1"/>
    <property type="molecule type" value="Genomic_DNA"/>
</dbReference>
<proteinExistence type="predicted"/>
<dbReference type="OMA" id="HAYVHRC"/>
<dbReference type="InterPro" id="IPR003578">
    <property type="entry name" value="Small_GTPase_Rho"/>
</dbReference>
<evidence type="ECO:0000313" key="4">
    <source>
        <dbReference type="EnsemblMetazoa" id="CapteP196013"/>
    </source>
</evidence>
<name>R7VAN2_CAPTE</name>